<accession>A0A9Q8PDK9</accession>
<evidence type="ECO:0000256" key="1">
    <source>
        <dbReference type="SAM" id="Phobius"/>
    </source>
</evidence>
<dbReference type="RefSeq" id="XP_047764975.1">
    <property type="nucleotide sequence ID" value="XM_047910022.1"/>
</dbReference>
<gene>
    <name evidence="2" type="ORF">CLAFUR5_10874</name>
</gene>
<dbReference type="Proteomes" id="UP000756132">
    <property type="component" value="Chromosome 8"/>
</dbReference>
<dbReference type="GeneID" id="71990752"/>
<keyword evidence="3" id="KW-1185">Reference proteome</keyword>
<dbReference type="EMBL" id="CP090170">
    <property type="protein sequence ID" value="UJO20609.1"/>
    <property type="molecule type" value="Genomic_DNA"/>
</dbReference>
<reference evidence="2" key="2">
    <citation type="journal article" date="2022" name="Microb. Genom.">
        <title>A chromosome-scale genome assembly of the tomato pathogen Cladosporium fulvum reveals a compartmentalized genome architecture and the presence of a dispensable chromosome.</title>
        <authorList>
            <person name="Zaccaron A.Z."/>
            <person name="Chen L.H."/>
            <person name="Samaras A."/>
            <person name="Stergiopoulos I."/>
        </authorList>
    </citation>
    <scope>NUCLEOTIDE SEQUENCE</scope>
    <source>
        <strain evidence="2">Race5_Kim</strain>
    </source>
</reference>
<reference evidence="2" key="1">
    <citation type="submission" date="2021-12" db="EMBL/GenBank/DDBJ databases">
        <authorList>
            <person name="Zaccaron A."/>
            <person name="Stergiopoulos I."/>
        </authorList>
    </citation>
    <scope>NUCLEOTIDE SEQUENCE</scope>
    <source>
        <strain evidence="2">Race5_Kim</strain>
    </source>
</reference>
<feature type="transmembrane region" description="Helical" evidence="1">
    <location>
        <begin position="79"/>
        <end position="106"/>
    </location>
</feature>
<name>A0A9Q8PDK9_PASFU</name>
<organism evidence="2 3">
    <name type="scientific">Passalora fulva</name>
    <name type="common">Tomato leaf mold</name>
    <name type="synonym">Cladosporium fulvum</name>
    <dbReference type="NCBI Taxonomy" id="5499"/>
    <lineage>
        <taxon>Eukaryota</taxon>
        <taxon>Fungi</taxon>
        <taxon>Dikarya</taxon>
        <taxon>Ascomycota</taxon>
        <taxon>Pezizomycotina</taxon>
        <taxon>Dothideomycetes</taxon>
        <taxon>Dothideomycetidae</taxon>
        <taxon>Mycosphaerellales</taxon>
        <taxon>Mycosphaerellaceae</taxon>
        <taxon>Fulvia</taxon>
    </lineage>
</organism>
<proteinExistence type="predicted"/>
<keyword evidence="1" id="KW-0812">Transmembrane</keyword>
<dbReference type="KEGG" id="ffu:CLAFUR5_10874"/>
<keyword evidence="1" id="KW-1133">Transmembrane helix</keyword>
<feature type="transmembrane region" description="Helical" evidence="1">
    <location>
        <begin position="49"/>
        <end position="67"/>
    </location>
</feature>
<dbReference type="AlphaFoldDB" id="A0A9Q8PDK9"/>
<keyword evidence="1" id="KW-0472">Membrane</keyword>
<sequence length="131" mass="14279">MQANVATMAPVTPAAFCTIEPASKSEQSIEQQPMPEWAASAISYFHQGCLPVTLIALTISIWSLWALSDVFPSGGVWTIIQLAFGLGVFKASEWACNMAFAVYAMFVLMHRGVKKLAASHSKHMHSIGEDY</sequence>
<evidence type="ECO:0000313" key="3">
    <source>
        <dbReference type="Proteomes" id="UP000756132"/>
    </source>
</evidence>
<evidence type="ECO:0000313" key="2">
    <source>
        <dbReference type="EMBL" id="UJO20609.1"/>
    </source>
</evidence>
<protein>
    <submittedName>
        <fullName evidence="2">Uncharacterized protein</fullName>
    </submittedName>
</protein>